<dbReference type="EMBL" id="CP139487">
    <property type="protein sequence ID" value="WPU64733.1"/>
    <property type="molecule type" value="Genomic_DNA"/>
</dbReference>
<accession>A0AAX4HNG1</accession>
<feature type="chain" id="PRO_5043634982" evidence="1">
    <location>
        <begin position="23"/>
        <end position="153"/>
    </location>
</feature>
<dbReference type="Proteomes" id="UP001324634">
    <property type="component" value="Chromosome"/>
</dbReference>
<gene>
    <name evidence="2" type="ORF">SOO65_18735</name>
</gene>
<feature type="signal peptide" evidence="1">
    <location>
        <begin position="1"/>
        <end position="22"/>
    </location>
</feature>
<sequence>MKKIISFVLVLSVVLSSLSAFAQSRRDDRRDDRKDGGTVVLRDGRSIVRIEVGDDRDDRDTLMRVRRLEQAVRDLQDKVYELQANSAPRTRIVTTHVCSVTTNFDGTFVGKASTRVEAEALARQKCQNQRVAFCTNANVTPARCEVVQEEVAY</sequence>
<proteinExistence type="predicted"/>
<dbReference type="AlphaFoldDB" id="A0AAX4HNG1"/>
<keyword evidence="1" id="KW-0732">Signal</keyword>
<name>A0AAX4HNG1_9BACT</name>
<organism evidence="2 3">
    <name type="scientific">Peredibacter starrii</name>
    <dbReference type="NCBI Taxonomy" id="28202"/>
    <lineage>
        <taxon>Bacteria</taxon>
        <taxon>Pseudomonadati</taxon>
        <taxon>Bdellovibrionota</taxon>
        <taxon>Bacteriovoracia</taxon>
        <taxon>Bacteriovoracales</taxon>
        <taxon>Bacteriovoracaceae</taxon>
        <taxon>Peredibacter</taxon>
    </lineage>
</organism>
<reference evidence="2 3" key="1">
    <citation type="submission" date="2023-11" db="EMBL/GenBank/DDBJ databases">
        <title>Peredibacter starrii A3.12.</title>
        <authorList>
            <person name="Mitchell R.J."/>
        </authorList>
    </citation>
    <scope>NUCLEOTIDE SEQUENCE [LARGE SCALE GENOMIC DNA]</scope>
    <source>
        <strain evidence="2 3">A3.12</strain>
    </source>
</reference>
<evidence type="ECO:0000313" key="3">
    <source>
        <dbReference type="Proteomes" id="UP001324634"/>
    </source>
</evidence>
<dbReference type="RefSeq" id="WP_321394072.1">
    <property type="nucleotide sequence ID" value="NZ_CP139487.1"/>
</dbReference>
<dbReference type="KEGG" id="psti:SOO65_18735"/>
<keyword evidence="3" id="KW-1185">Reference proteome</keyword>
<evidence type="ECO:0000256" key="1">
    <source>
        <dbReference type="SAM" id="SignalP"/>
    </source>
</evidence>
<evidence type="ECO:0000313" key="2">
    <source>
        <dbReference type="EMBL" id="WPU64733.1"/>
    </source>
</evidence>
<protein>
    <submittedName>
        <fullName evidence="2">Uncharacterized protein</fullName>
    </submittedName>
</protein>